<protein>
    <recommendedName>
        <fullName evidence="4">Transglycosylase SLT domain-containing protein</fullName>
    </recommendedName>
</protein>
<evidence type="ECO:0000256" key="1">
    <source>
        <dbReference type="SAM" id="SignalP"/>
    </source>
</evidence>
<dbReference type="Proteomes" id="UP000800036">
    <property type="component" value="Unassembled WGS sequence"/>
</dbReference>
<feature type="chain" id="PRO_5025633208" description="Transglycosylase SLT domain-containing protein" evidence="1">
    <location>
        <begin position="17"/>
        <end position="278"/>
    </location>
</feature>
<name>A0A6A5VFI6_9PLEO</name>
<evidence type="ECO:0008006" key="4">
    <source>
        <dbReference type="Google" id="ProtNLM"/>
    </source>
</evidence>
<keyword evidence="3" id="KW-1185">Reference proteome</keyword>
<organism evidence="2 3">
    <name type="scientific">Bimuria novae-zelandiae CBS 107.79</name>
    <dbReference type="NCBI Taxonomy" id="1447943"/>
    <lineage>
        <taxon>Eukaryota</taxon>
        <taxon>Fungi</taxon>
        <taxon>Dikarya</taxon>
        <taxon>Ascomycota</taxon>
        <taxon>Pezizomycotina</taxon>
        <taxon>Dothideomycetes</taxon>
        <taxon>Pleosporomycetidae</taxon>
        <taxon>Pleosporales</taxon>
        <taxon>Massarineae</taxon>
        <taxon>Didymosphaeriaceae</taxon>
        <taxon>Bimuria</taxon>
    </lineage>
</organism>
<feature type="signal peptide" evidence="1">
    <location>
        <begin position="1"/>
        <end position="16"/>
    </location>
</feature>
<gene>
    <name evidence="2" type="ORF">BU23DRAFT_503470</name>
</gene>
<reference evidence="2" key="1">
    <citation type="journal article" date="2020" name="Stud. Mycol.">
        <title>101 Dothideomycetes genomes: a test case for predicting lifestyles and emergence of pathogens.</title>
        <authorList>
            <person name="Haridas S."/>
            <person name="Albert R."/>
            <person name="Binder M."/>
            <person name="Bloem J."/>
            <person name="Labutti K."/>
            <person name="Salamov A."/>
            <person name="Andreopoulos B."/>
            <person name="Baker S."/>
            <person name="Barry K."/>
            <person name="Bills G."/>
            <person name="Bluhm B."/>
            <person name="Cannon C."/>
            <person name="Castanera R."/>
            <person name="Culley D."/>
            <person name="Daum C."/>
            <person name="Ezra D."/>
            <person name="Gonzalez J."/>
            <person name="Henrissat B."/>
            <person name="Kuo A."/>
            <person name="Liang C."/>
            <person name="Lipzen A."/>
            <person name="Lutzoni F."/>
            <person name="Magnuson J."/>
            <person name="Mondo S."/>
            <person name="Nolan M."/>
            <person name="Ohm R."/>
            <person name="Pangilinan J."/>
            <person name="Park H.-J."/>
            <person name="Ramirez L."/>
            <person name="Alfaro M."/>
            <person name="Sun H."/>
            <person name="Tritt A."/>
            <person name="Yoshinaga Y."/>
            <person name="Zwiers L.-H."/>
            <person name="Turgeon B."/>
            <person name="Goodwin S."/>
            <person name="Spatafora J."/>
            <person name="Crous P."/>
            <person name="Grigoriev I."/>
        </authorList>
    </citation>
    <scope>NUCLEOTIDE SEQUENCE</scope>
    <source>
        <strain evidence="2">CBS 107.79</strain>
    </source>
</reference>
<evidence type="ECO:0000313" key="3">
    <source>
        <dbReference type="Proteomes" id="UP000800036"/>
    </source>
</evidence>
<dbReference type="EMBL" id="ML976670">
    <property type="protein sequence ID" value="KAF1975518.1"/>
    <property type="molecule type" value="Genomic_DNA"/>
</dbReference>
<dbReference type="OrthoDB" id="1193027at2759"/>
<sequence>MRSSRYISFFLPFALALPFTTHQGYGTSSTQLREDLQQKWCNDYDKNGSVTTVSLDQASTIAPETPSDPASVYSCVGPKAEDFPGKDAWLGFKQLWTINQPVIETANGGNQYNDDIKSAILEVADGSKVDARLILAIIMQESSGNVSIQCTEGNACGLMQHRGSVQFDSSQPKTSIKAMIEDGVYGTLSVPGFLSYFNGDSSDLTWVNTQLINGNPYAAAHVYNTGHIDSENLSTDNGQSNYYAHDILSRLQGWNGWQVGCLKSRECAGLGFEGRSCR</sequence>
<keyword evidence="1" id="KW-0732">Signal</keyword>
<dbReference type="SUPFAM" id="SSF53955">
    <property type="entry name" value="Lysozyme-like"/>
    <property type="match status" value="1"/>
</dbReference>
<accession>A0A6A5VFI6</accession>
<dbReference type="AlphaFoldDB" id="A0A6A5VFI6"/>
<proteinExistence type="predicted"/>
<dbReference type="InterPro" id="IPR023346">
    <property type="entry name" value="Lysozyme-like_dom_sf"/>
</dbReference>
<dbReference type="Gene3D" id="1.10.530.10">
    <property type="match status" value="1"/>
</dbReference>
<evidence type="ECO:0000313" key="2">
    <source>
        <dbReference type="EMBL" id="KAF1975518.1"/>
    </source>
</evidence>